<dbReference type="Proteomes" id="UP001497382">
    <property type="component" value="Unassembled WGS sequence"/>
</dbReference>
<name>A0AAV1ZQ09_9ARAC</name>
<evidence type="ECO:0000313" key="2">
    <source>
        <dbReference type="Proteomes" id="UP001497382"/>
    </source>
</evidence>
<gene>
    <name evidence="1" type="ORF">LARSCL_LOCUS6393</name>
</gene>
<dbReference type="AlphaFoldDB" id="A0AAV1ZQ09"/>
<keyword evidence="2" id="KW-1185">Reference proteome</keyword>
<accession>A0AAV1ZQ09</accession>
<reference evidence="1 2" key="1">
    <citation type="submission" date="2024-04" db="EMBL/GenBank/DDBJ databases">
        <authorList>
            <person name="Rising A."/>
            <person name="Reimegard J."/>
            <person name="Sonavane S."/>
            <person name="Akerstrom W."/>
            <person name="Nylinder S."/>
            <person name="Hedman E."/>
            <person name="Kallberg Y."/>
        </authorList>
    </citation>
    <scope>NUCLEOTIDE SEQUENCE [LARGE SCALE GENOMIC DNA]</scope>
</reference>
<sequence>MISKTRGSPRFESIVSFHLPTAGFMLTD</sequence>
<comment type="caution">
    <text evidence="1">The sequence shown here is derived from an EMBL/GenBank/DDBJ whole genome shotgun (WGS) entry which is preliminary data.</text>
</comment>
<protein>
    <submittedName>
        <fullName evidence="1">Uncharacterized protein</fullName>
    </submittedName>
</protein>
<organism evidence="1 2">
    <name type="scientific">Larinioides sclopetarius</name>
    <dbReference type="NCBI Taxonomy" id="280406"/>
    <lineage>
        <taxon>Eukaryota</taxon>
        <taxon>Metazoa</taxon>
        <taxon>Ecdysozoa</taxon>
        <taxon>Arthropoda</taxon>
        <taxon>Chelicerata</taxon>
        <taxon>Arachnida</taxon>
        <taxon>Araneae</taxon>
        <taxon>Araneomorphae</taxon>
        <taxon>Entelegynae</taxon>
        <taxon>Araneoidea</taxon>
        <taxon>Araneidae</taxon>
        <taxon>Larinioides</taxon>
    </lineage>
</organism>
<proteinExistence type="predicted"/>
<evidence type="ECO:0000313" key="1">
    <source>
        <dbReference type="EMBL" id="CAL1272459.1"/>
    </source>
</evidence>
<dbReference type="EMBL" id="CAXIEN010000061">
    <property type="protein sequence ID" value="CAL1272459.1"/>
    <property type="molecule type" value="Genomic_DNA"/>
</dbReference>